<keyword evidence="2" id="KW-1185">Reference proteome</keyword>
<proteinExistence type="predicted"/>
<organism evidence="1 2">
    <name type="scientific">Raineyella antarctica</name>
    <dbReference type="NCBI Taxonomy" id="1577474"/>
    <lineage>
        <taxon>Bacteria</taxon>
        <taxon>Bacillati</taxon>
        <taxon>Actinomycetota</taxon>
        <taxon>Actinomycetes</taxon>
        <taxon>Propionibacteriales</taxon>
        <taxon>Propionibacteriaceae</taxon>
        <taxon>Raineyella</taxon>
    </lineage>
</organism>
<accession>A0A1G6GFZ1</accession>
<dbReference type="Proteomes" id="UP000199086">
    <property type="component" value="Unassembled WGS sequence"/>
</dbReference>
<evidence type="ECO:0000313" key="1">
    <source>
        <dbReference type="EMBL" id="SDB80096.1"/>
    </source>
</evidence>
<name>A0A1G6GFZ1_9ACTN</name>
<protein>
    <submittedName>
        <fullName evidence="1">Uncharacterized protein</fullName>
    </submittedName>
</protein>
<reference evidence="1 2" key="1">
    <citation type="submission" date="2016-06" db="EMBL/GenBank/DDBJ databases">
        <authorList>
            <person name="Olsen C.W."/>
            <person name="Carey S."/>
            <person name="Hinshaw L."/>
            <person name="Karasin A.I."/>
        </authorList>
    </citation>
    <scope>NUCLEOTIDE SEQUENCE [LARGE SCALE GENOMIC DNA]</scope>
    <source>
        <strain evidence="1 2">LZ-22</strain>
    </source>
</reference>
<dbReference type="RefSeq" id="WP_139283117.1">
    <property type="nucleotide sequence ID" value="NZ_FMYF01000001.1"/>
</dbReference>
<dbReference type="STRING" id="1577474.GA0111570_101371"/>
<evidence type="ECO:0000313" key="2">
    <source>
        <dbReference type="Proteomes" id="UP000199086"/>
    </source>
</evidence>
<dbReference type="AlphaFoldDB" id="A0A1G6GFZ1"/>
<dbReference type="EMBL" id="FMYF01000001">
    <property type="protein sequence ID" value="SDB80096.1"/>
    <property type="molecule type" value="Genomic_DNA"/>
</dbReference>
<gene>
    <name evidence="1" type="ORF">GA0111570_101371</name>
</gene>
<sequence>MTMTSAPRSRAALRQRPDERVTLLPSGAILAGTLAALSLAALSPAAAAAAATLLVITGLVIQHRPTAVPVLLGTTPSTSDAR</sequence>